<dbReference type="GeneID" id="68573150"/>
<dbReference type="EMBL" id="BAAADU010000002">
    <property type="protein sequence ID" value="GAA0657243.1"/>
    <property type="molecule type" value="Genomic_DNA"/>
</dbReference>
<organism evidence="2 3">
    <name type="scientific">Salarchaeum japonicum</name>
    <dbReference type="NCBI Taxonomy" id="555573"/>
    <lineage>
        <taxon>Archaea</taxon>
        <taxon>Methanobacteriati</taxon>
        <taxon>Methanobacteriota</taxon>
        <taxon>Stenosarchaea group</taxon>
        <taxon>Halobacteria</taxon>
        <taxon>Halobacteriales</taxon>
        <taxon>Halobacteriaceae</taxon>
    </lineage>
</organism>
<dbReference type="InterPro" id="IPR058270">
    <property type="entry name" value="DUF7964"/>
</dbReference>
<name>A0AAV3T281_9EURY</name>
<dbReference type="AlphaFoldDB" id="A0AAV3T281"/>
<evidence type="ECO:0000313" key="3">
    <source>
        <dbReference type="Proteomes" id="UP001500194"/>
    </source>
</evidence>
<dbReference type="RefSeq" id="WP_227259739.1">
    <property type="nucleotide sequence ID" value="NZ_BAAADU010000002.1"/>
</dbReference>
<proteinExistence type="predicted"/>
<gene>
    <name evidence="2" type="ORF">GCM10009019_21690</name>
</gene>
<protein>
    <recommendedName>
        <fullName evidence="1">DUF7964 domain-containing protein</fullName>
    </recommendedName>
</protein>
<reference evidence="2 3" key="1">
    <citation type="journal article" date="2019" name="Int. J. Syst. Evol. Microbiol.">
        <title>The Global Catalogue of Microorganisms (GCM) 10K type strain sequencing project: providing services to taxonomists for standard genome sequencing and annotation.</title>
        <authorList>
            <consortium name="The Broad Institute Genomics Platform"/>
            <consortium name="The Broad Institute Genome Sequencing Center for Infectious Disease"/>
            <person name="Wu L."/>
            <person name="Ma J."/>
        </authorList>
    </citation>
    <scope>NUCLEOTIDE SEQUENCE [LARGE SCALE GENOMIC DNA]</scope>
    <source>
        <strain evidence="2 3">JCM 16327</strain>
    </source>
</reference>
<dbReference type="Proteomes" id="UP001500194">
    <property type="component" value="Unassembled WGS sequence"/>
</dbReference>
<evidence type="ECO:0000313" key="2">
    <source>
        <dbReference type="EMBL" id="GAA0657243.1"/>
    </source>
</evidence>
<accession>A0AAV3T281</accession>
<keyword evidence="3" id="KW-1185">Reference proteome</keyword>
<dbReference type="Pfam" id="PF25912">
    <property type="entry name" value="DUF7964"/>
    <property type="match status" value="1"/>
</dbReference>
<evidence type="ECO:0000259" key="1">
    <source>
        <dbReference type="Pfam" id="PF25912"/>
    </source>
</evidence>
<feature type="domain" description="DUF7964" evidence="1">
    <location>
        <begin position="3"/>
        <end position="95"/>
    </location>
</feature>
<sequence length="120" mass="13352">MDLSSLPSRPLTGREVAALDESGTFVAVRPVERFEFEAVEETLVVAVVLITTQGVRGVAFDPERGWRVVHRADRDDIEELADVPESAIDDAQRALRAEITDLERERGFGSRLVDAYETHS</sequence>
<comment type="caution">
    <text evidence="2">The sequence shown here is derived from an EMBL/GenBank/DDBJ whole genome shotgun (WGS) entry which is preliminary data.</text>
</comment>